<feature type="region of interest" description="Disordered" evidence="2">
    <location>
        <begin position="594"/>
        <end position="622"/>
    </location>
</feature>
<evidence type="ECO:0000313" key="4">
    <source>
        <dbReference type="Proteomes" id="UP000218334"/>
    </source>
</evidence>
<feature type="coiled-coil region" evidence="1">
    <location>
        <begin position="49"/>
        <end position="76"/>
    </location>
</feature>
<proteinExistence type="predicted"/>
<name>A0A2H3BHN8_9AGAR</name>
<protein>
    <recommendedName>
        <fullName evidence="5">F-box domain-containing protein</fullName>
    </recommendedName>
</protein>
<accession>A0A2H3BHN8</accession>
<evidence type="ECO:0000256" key="2">
    <source>
        <dbReference type="SAM" id="MobiDB-lite"/>
    </source>
</evidence>
<evidence type="ECO:0008006" key="5">
    <source>
        <dbReference type="Google" id="ProtNLM"/>
    </source>
</evidence>
<dbReference type="Proteomes" id="UP000218334">
    <property type="component" value="Unassembled WGS sequence"/>
</dbReference>
<dbReference type="AlphaFoldDB" id="A0A2H3BHN8"/>
<keyword evidence="1" id="KW-0175">Coiled coil</keyword>
<keyword evidence="4" id="KW-1185">Reference proteome</keyword>
<reference evidence="4" key="1">
    <citation type="journal article" date="2017" name="Nat. Ecol. Evol.">
        <title>Genome expansion and lineage-specific genetic innovations in the forest pathogenic fungi Armillaria.</title>
        <authorList>
            <person name="Sipos G."/>
            <person name="Prasanna A.N."/>
            <person name="Walter M.C."/>
            <person name="O'Connor E."/>
            <person name="Balint B."/>
            <person name="Krizsan K."/>
            <person name="Kiss B."/>
            <person name="Hess J."/>
            <person name="Varga T."/>
            <person name="Slot J."/>
            <person name="Riley R."/>
            <person name="Boka B."/>
            <person name="Rigling D."/>
            <person name="Barry K."/>
            <person name="Lee J."/>
            <person name="Mihaltcheva S."/>
            <person name="LaButti K."/>
            <person name="Lipzen A."/>
            <person name="Waldron R."/>
            <person name="Moloney N.M."/>
            <person name="Sperisen C."/>
            <person name="Kredics L."/>
            <person name="Vagvoelgyi C."/>
            <person name="Patrignani A."/>
            <person name="Fitzpatrick D."/>
            <person name="Nagy I."/>
            <person name="Doyle S."/>
            <person name="Anderson J.B."/>
            <person name="Grigoriev I.V."/>
            <person name="Gueldener U."/>
            <person name="Muensterkoetter M."/>
            <person name="Nagy L.G."/>
        </authorList>
    </citation>
    <scope>NUCLEOTIDE SEQUENCE [LARGE SCALE GENOMIC DNA]</scope>
    <source>
        <strain evidence="4">28-4</strain>
    </source>
</reference>
<evidence type="ECO:0000313" key="3">
    <source>
        <dbReference type="EMBL" id="PBK69180.1"/>
    </source>
</evidence>
<evidence type="ECO:0000256" key="1">
    <source>
        <dbReference type="SAM" id="Coils"/>
    </source>
</evidence>
<gene>
    <name evidence="3" type="ORF">ARMSODRAFT_957513</name>
</gene>
<dbReference type="STRING" id="1076256.A0A2H3BHN8"/>
<sequence length="622" mass="71000">MADTVPQEFLAPRRLQDKYTYPPSFIRLLQTNDPPPDDLDATRTIPDMMVRAADDIALAEKEIKSLRAQIREKKADIWALGRVIDDCNTVLSPIRKLPTDIILEIFRAVVQERYDVFEITRGPWILTHICKTWRTLACTYGALWSSANITNVTSRGKTLSLQNPAMLLQTALKRSGTFPLSVWFDYKTKKRRAAYRYSEINLPPMVSNSGELSASTEDDEEGVLSNGSSSTCGVIGKSFAKLSIECQLVTVLIRHSRRLKHLNINVSTPPALKCLRALNGRLDRLETLHISLRWGGRIPNELQESFSMAPMLHSVRLNELSLVSTLHLPLSQLRFLDHQLQNIRADVWRTTVQTILLQGSHLTDYGPPSPQVPYNSETPRIDNPLIRTFRVRDWYVLDYFRLPGIDELHIRHFGWVDGQIAGDTLSAFIYRSRCTLRKLHLRGVPDSILSALPSVHKSLVELEITVTTSNTKLLSGLTAFMCEPGHFPRLSRLEIKVSNEICLFHESLSEYLKQIYALVDDLWNARTKVRLEVWFSISDFSHTHRVCNVRKFRRLRNKGLDIAVFVARKSKHWGLTVGHGEDEDVEDLRDVLLDEDGQDDGSDWEDDDFEDDDDLGEESEEC</sequence>
<dbReference type="EMBL" id="KZ293430">
    <property type="protein sequence ID" value="PBK69180.1"/>
    <property type="molecule type" value="Genomic_DNA"/>
</dbReference>
<organism evidence="3 4">
    <name type="scientific">Armillaria solidipes</name>
    <dbReference type="NCBI Taxonomy" id="1076256"/>
    <lineage>
        <taxon>Eukaryota</taxon>
        <taxon>Fungi</taxon>
        <taxon>Dikarya</taxon>
        <taxon>Basidiomycota</taxon>
        <taxon>Agaricomycotina</taxon>
        <taxon>Agaricomycetes</taxon>
        <taxon>Agaricomycetidae</taxon>
        <taxon>Agaricales</taxon>
        <taxon>Marasmiineae</taxon>
        <taxon>Physalacriaceae</taxon>
        <taxon>Armillaria</taxon>
    </lineage>
</organism>